<evidence type="ECO:0000313" key="2">
    <source>
        <dbReference type="Proteomes" id="UP000829398"/>
    </source>
</evidence>
<dbReference type="EMBL" id="CM039172">
    <property type="protein sequence ID" value="KAH9785587.1"/>
    <property type="molecule type" value="Genomic_DNA"/>
</dbReference>
<keyword evidence="1" id="KW-0808">Transferase</keyword>
<keyword evidence="2" id="KW-1185">Reference proteome</keyword>
<organism evidence="1 2">
    <name type="scientific">Citrus sinensis</name>
    <name type="common">Sweet orange</name>
    <name type="synonym">Citrus aurantium var. sinensis</name>
    <dbReference type="NCBI Taxonomy" id="2711"/>
    <lineage>
        <taxon>Eukaryota</taxon>
        <taxon>Viridiplantae</taxon>
        <taxon>Streptophyta</taxon>
        <taxon>Embryophyta</taxon>
        <taxon>Tracheophyta</taxon>
        <taxon>Spermatophyta</taxon>
        <taxon>Magnoliopsida</taxon>
        <taxon>eudicotyledons</taxon>
        <taxon>Gunneridae</taxon>
        <taxon>Pentapetalae</taxon>
        <taxon>rosids</taxon>
        <taxon>malvids</taxon>
        <taxon>Sapindales</taxon>
        <taxon>Rutaceae</taxon>
        <taxon>Aurantioideae</taxon>
        <taxon>Citrus</taxon>
    </lineage>
</organism>
<gene>
    <name evidence="1" type="ORF">KPL71_010009</name>
</gene>
<keyword evidence="1" id="KW-0548">Nucleotidyltransferase</keyword>
<sequence length="454" mass="53441">MRLELKKILQLHRPQILFLCETKLRSGQINKECRNLNFENGFRVGRDRMSGGVAMFWDAEVQVEITSYSNHHIDAVVQNGSGKKWRCTGVYGHPDMKQKKHTWELLRRLAGLLSYPWLCFGDFNEILHINEKTGGKNRNVSMVADFRKAIKDCNLVDAGCTGYLFTWSNRRFGPHLIEERLDRFFYTNNLITWTSDHSPIVMEVQERSVLPRYVRRTFPRVHYEDMWSAYDECKDIVRQEWATYQEWNSGNSALNFHKTTKNSLAALKIWSKKEFGGRQKEMDKLMKQLKEIKQNYKHYEGGEDLKRTEQKINNHLIDEEMYWKQRSRADWIREGDKNTKFFHSKATSRKRKNKIWGIENNQGKWIEEQNEVDKEFCEYFQDLFSSTNPTKAQMDAALEGMKPNVTEEMNDRLADPFTAEDISEALAQMCPTKASGPDGLPAVFYQKHWQSVKE</sequence>
<dbReference type="Proteomes" id="UP000829398">
    <property type="component" value="Chromosome 3"/>
</dbReference>
<evidence type="ECO:0000313" key="1">
    <source>
        <dbReference type="EMBL" id="KAH9785587.1"/>
    </source>
</evidence>
<comment type="caution">
    <text evidence="1">The sequence shown here is derived from an EMBL/GenBank/DDBJ whole genome shotgun (WGS) entry which is preliminary data.</text>
</comment>
<reference evidence="2" key="1">
    <citation type="journal article" date="2023" name="Hortic. Res.">
        <title>A chromosome-level phased genome enabling allele-level studies in sweet orange: a case study on citrus Huanglongbing tolerance.</title>
        <authorList>
            <person name="Wu B."/>
            <person name="Yu Q."/>
            <person name="Deng Z."/>
            <person name="Duan Y."/>
            <person name="Luo F."/>
            <person name="Gmitter F. Jr."/>
        </authorList>
    </citation>
    <scope>NUCLEOTIDE SEQUENCE [LARGE SCALE GENOMIC DNA]</scope>
    <source>
        <strain evidence="2">cv. Valencia</strain>
    </source>
</reference>
<proteinExistence type="predicted"/>
<accession>A0ACB8MJ03</accession>
<name>A0ACB8MJ03_CITSI</name>
<protein>
    <submittedName>
        <fullName evidence="1">Reverse transcriptase domain-containing protein</fullName>
    </submittedName>
</protein>
<keyword evidence="1" id="KW-0695">RNA-directed DNA polymerase</keyword>